<gene>
    <name evidence="2" type="ORF">ANE_LOCUS28703</name>
</gene>
<evidence type="ECO:0000259" key="1">
    <source>
        <dbReference type="PROSITE" id="PS51153"/>
    </source>
</evidence>
<dbReference type="AlphaFoldDB" id="A0A565CWZ4"/>
<protein>
    <recommendedName>
        <fullName evidence="1">RPW8 domain-containing protein</fullName>
    </recommendedName>
</protein>
<keyword evidence="3" id="KW-1185">Reference proteome</keyword>
<proteinExistence type="predicted"/>
<evidence type="ECO:0000313" key="2">
    <source>
        <dbReference type="EMBL" id="VVB18259.1"/>
    </source>
</evidence>
<feature type="domain" description="RPW8" evidence="1">
    <location>
        <begin position="2"/>
        <end position="115"/>
    </location>
</feature>
<dbReference type="Proteomes" id="UP000489600">
    <property type="component" value="Unassembled WGS sequence"/>
</dbReference>
<evidence type="ECO:0000313" key="3">
    <source>
        <dbReference type="Proteomes" id="UP000489600"/>
    </source>
</evidence>
<dbReference type="EMBL" id="CABITT030000008">
    <property type="protein sequence ID" value="VVB18259.1"/>
    <property type="molecule type" value="Genomic_DNA"/>
</dbReference>
<accession>A0A565CWZ4</accession>
<sequence length="115" mass="12522">MNTATEIAIGGGVGAVASEMLKLLIVEAKIVLAFKSVSKELATTMEDLLPILTKIESLQKADELKTLKDTIAKARVLVKKCSGVKKWELLKKSYYTRKIGEVKGHVSKTTSIKGF</sequence>
<organism evidence="2 3">
    <name type="scientific">Arabis nemorensis</name>
    <dbReference type="NCBI Taxonomy" id="586526"/>
    <lineage>
        <taxon>Eukaryota</taxon>
        <taxon>Viridiplantae</taxon>
        <taxon>Streptophyta</taxon>
        <taxon>Embryophyta</taxon>
        <taxon>Tracheophyta</taxon>
        <taxon>Spermatophyta</taxon>
        <taxon>Magnoliopsida</taxon>
        <taxon>eudicotyledons</taxon>
        <taxon>Gunneridae</taxon>
        <taxon>Pentapetalae</taxon>
        <taxon>rosids</taxon>
        <taxon>malvids</taxon>
        <taxon>Brassicales</taxon>
        <taxon>Brassicaceae</taxon>
        <taxon>Arabideae</taxon>
        <taxon>Arabis</taxon>
    </lineage>
</organism>
<dbReference type="PROSITE" id="PS51153">
    <property type="entry name" value="RPW8"/>
    <property type="match status" value="1"/>
</dbReference>
<comment type="caution">
    <text evidence="2">The sequence shown here is derived from an EMBL/GenBank/DDBJ whole genome shotgun (WGS) entry which is preliminary data.</text>
</comment>
<reference evidence="2" key="1">
    <citation type="submission" date="2019-07" db="EMBL/GenBank/DDBJ databases">
        <authorList>
            <person name="Dittberner H."/>
        </authorList>
    </citation>
    <scope>NUCLEOTIDE SEQUENCE [LARGE SCALE GENOMIC DNA]</scope>
</reference>
<name>A0A565CWZ4_9BRAS</name>
<dbReference type="InterPro" id="IPR008808">
    <property type="entry name" value="Powdery_mildew-R_dom"/>
</dbReference>
<dbReference type="OrthoDB" id="1097453at2759"/>
<dbReference type="Pfam" id="PF05659">
    <property type="entry name" value="RPW8"/>
    <property type="match status" value="1"/>
</dbReference>